<dbReference type="Proteomes" id="UP001223547">
    <property type="component" value="Unassembled WGS sequence"/>
</dbReference>
<keyword evidence="2" id="KW-1185">Reference proteome</keyword>
<dbReference type="EMBL" id="JASSQD010000001">
    <property type="protein sequence ID" value="MDK9557854.1"/>
    <property type="molecule type" value="Genomic_DNA"/>
</dbReference>
<accession>A0ABT7HCV3</accession>
<comment type="caution">
    <text evidence="1">The sequence shown here is derived from an EMBL/GenBank/DDBJ whole genome shotgun (WGS) entry which is preliminary data.</text>
</comment>
<reference evidence="1 2" key="1">
    <citation type="submission" date="2023-05" db="EMBL/GenBank/DDBJ databases">
        <title>Marinobacter albus sp. nov., a marine bacterium isolated from sand in a coastal intertidal zone of huludao.</title>
        <authorList>
            <person name="Deng T."/>
        </authorList>
    </citation>
    <scope>NUCLEOTIDE SEQUENCE [LARGE SCALE GENOMIC DNA]</scope>
    <source>
        <strain evidence="1 2">M216</strain>
    </source>
</reference>
<protein>
    <submittedName>
        <fullName evidence="1">Uncharacterized protein</fullName>
    </submittedName>
</protein>
<name>A0ABT7HCV3_9GAMM</name>
<evidence type="ECO:0000313" key="2">
    <source>
        <dbReference type="Proteomes" id="UP001223547"/>
    </source>
</evidence>
<gene>
    <name evidence="1" type="ORF">QQF73_09490</name>
</gene>
<proteinExistence type="predicted"/>
<organism evidence="1 2">
    <name type="scientific">Marinobacter albus</name>
    <dbReference type="NCBI Taxonomy" id="3030833"/>
    <lineage>
        <taxon>Bacteria</taxon>
        <taxon>Pseudomonadati</taxon>
        <taxon>Pseudomonadota</taxon>
        <taxon>Gammaproteobacteria</taxon>
        <taxon>Pseudomonadales</taxon>
        <taxon>Marinobacteraceae</taxon>
        <taxon>Marinobacter</taxon>
    </lineage>
</organism>
<evidence type="ECO:0000313" key="1">
    <source>
        <dbReference type="EMBL" id="MDK9557854.1"/>
    </source>
</evidence>
<sequence length="59" mass="6657">MYMGEYPVPLRRQVDGSYVGSFTAPVCSTGTEMVWRIDLQQGQEALESIPVKMVFRVDS</sequence>
<dbReference type="RefSeq" id="WP_228743177.1">
    <property type="nucleotide sequence ID" value="NZ_JASSQD010000001.1"/>
</dbReference>